<keyword evidence="6" id="KW-0234">DNA repair</keyword>
<dbReference type="Proteomes" id="UP001219518">
    <property type="component" value="Unassembled WGS sequence"/>
</dbReference>
<reference evidence="9" key="1">
    <citation type="submission" date="2021-07" db="EMBL/GenBank/DDBJ databases">
        <authorList>
            <person name="Catto M.A."/>
            <person name="Jacobson A."/>
            <person name="Kennedy G."/>
            <person name="Labadie P."/>
            <person name="Hunt B.G."/>
            <person name="Srinivasan R."/>
        </authorList>
    </citation>
    <scope>NUCLEOTIDE SEQUENCE</scope>
    <source>
        <strain evidence="9">PL_HMW_Pooled</strain>
        <tissue evidence="9">Head</tissue>
    </source>
</reference>
<evidence type="ECO:0000313" key="9">
    <source>
        <dbReference type="EMBL" id="KAK3917404.1"/>
    </source>
</evidence>
<dbReference type="InterPro" id="IPR010285">
    <property type="entry name" value="DNA_helicase_pif1-like_DEAD"/>
</dbReference>
<proteinExistence type="inferred from homology"/>
<reference evidence="9" key="2">
    <citation type="journal article" date="2023" name="BMC Genomics">
        <title>Pest status, molecular evolution, and epigenetic factors derived from the genome assembly of Frankliniella fusca, a thysanopteran phytovirus vector.</title>
        <authorList>
            <person name="Catto M.A."/>
            <person name="Labadie P.E."/>
            <person name="Jacobson A.L."/>
            <person name="Kennedy G.G."/>
            <person name="Srinivasan R."/>
            <person name="Hunt B.G."/>
        </authorList>
    </citation>
    <scope>NUCLEOTIDE SEQUENCE</scope>
    <source>
        <strain evidence="9">PL_HMW_Pooled</strain>
    </source>
</reference>
<feature type="domain" description="THAP-type" evidence="8">
    <location>
        <begin position="61"/>
        <end position="146"/>
    </location>
</feature>
<dbReference type="InterPro" id="IPR025476">
    <property type="entry name" value="Helitron_helicase-like"/>
</dbReference>
<comment type="similarity">
    <text evidence="6">Belongs to the helicase family.</text>
</comment>
<dbReference type="InterPro" id="IPR051055">
    <property type="entry name" value="PIF1_helicase"/>
</dbReference>
<gene>
    <name evidence="9" type="ORF">KUF71_006935</name>
</gene>
<evidence type="ECO:0000256" key="3">
    <source>
        <dbReference type="ARBA" id="ARBA00022833"/>
    </source>
</evidence>
<dbReference type="PROSITE" id="PS50950">
    <property type="entry name" value="ZF_THAP"/>
    <property type="match status" value="3"/>
</dbReference>
<keyword evidence="6" id="KW-0378">Hydrolase</keyword>
<comment type="cofactor">
    <cofactor evidence="6">
        <name>Mg(2+)</name>
        <dbReference type="ChEBI" id="CHEBI:18420"/>
    </cofactor>
</comment>
<evidence type="ECO:0000256" key="5">
    <source>
        <dbReference type="PROSITE-ProRule" id="PRU00309"/>
    </source>
</evidence>
<organism evidence="9 10">
    <name type="scientific">Frankliniella fusca</name>
    <dbReference type="NCBI Taxonomy" id="407009"/>
    <lineage>
        <taxon>Eukaryota</taxon>
        <taxon>Metazoa</taxon>
        <taxon>Ecdysozoa</taxon>
        <taxon>Arthropoda</taxon>
        <taxon>Hexapoda</taxon>
        <taxon>Insecta</taxon>
        <taxon>Pterygota</taxon>
        <taxon>Neoptera</taxon>
        <taxon>Paraneoptera</taxon>
        <taxon>Thysanoptera</taxon>
        <taxon>Terebrantia</taxon>
        <taxon>Thripoidea</taxon>
        <taxon>Thripidae</taxon>
        <taxon>Frankliniella</taxon>
    </lineage>
</organism>
<dbReference type="EC" id="5.6.2.3" evidence="6"/>
<name>A0AAE1LG20_9NEOP</name>
<keyword evidence="10" id="KW-1185">Reference proteome</keyword>
<dbReference type="InterPro" id="IPR027417">
    <property type="entry name" value="P-loop_NTPase"/>
</dbReference>
<evidence type="ECO:0000256" key="4">
    <source>
        <dbReference type="ARBA" id="ARBA00023125"/>
    </source>
</evidence>
<dbReference type="PANTHER" id="PTHR47642">
    <property type="entry name" value="ATP-DEPENDENT DNA HELICASE"/>
    <property type="match status" value="1"/>
</dbReference>
<dbReference type="GO" id="GO:0043139">
    <property type="term" value="F:5'-3' DNA helicase activity"/>
    <property type="evidence" value="ECO:0007669"/>
    <property type="project" value="UniProtKB-EC"/>
</dbReference>
<dbReference type="PANTHER" id="PTHR47642:SF5">
    <property type="entry name" value="ATP-DEPENDENT DNA HELICASE"/>
    <property type="match status" value="1"/>
</dbReference>
<dbReference type="EMBL" id="JAHWGI010000723">
    <property type="protein sequence ID" value="KAK3917404.1"/>
    <property type="molecule type" value="Genomic_DNA"/>
</dbReference>
<feature type="region of interest" description="Disordered" evidence="7">
    <location>
        <begin position="1"/>
        <end position="33"/>
    </location>
</feature>
<dbReference type="SUPFAM" id="SSF57716">
    <property type="entry name" value="Glucocorticoid receptor-like (DNA-binding domain)"/>
    <property type="match status" value="3"/>
</dbReference>
<keyword evidence="6" id="KW-0227">DNA damage</keyword>
<dbReference type="GO" id="GO:0005524">
    <property type="term" value="F:ATP binding"/>
    <property type="evidence" value="ECO:0007669"/>
    <property type="project" value="UniProtKB-KW"/>
</dbReference>
<dbReference type="InterPro" id="IPR006612">
    <property type="entry name" value="THAP_Znf"/>
</dbReference>
<feature type="compositionally biased region" description="Basic residues" evidence="7">
    <location>
        <begin position="1"/>
        <end position="11"/>
    </location>
</feature>
<evidence type="ECO:0000256" key="2">
    <source>
        <dbReference type="ARBA" id="ARBA00022771"/>
    </source>
</evidence>
<dbReference type="Pfam" id="PF20209">
    <property type="entry name" value="DUF6570"/>
    <property type="match status" value="1"/>
</dbReference>
<comment type="caution">
    <text evidence="9">The sequence shown here is derived from an EMBL/GenBank/DDBJ whole genome shotgun (WGS) entry which is preliminary data.</text>
</comment>
<dbReference type="Pfam" id="PF05970">
    <property type="entry name" value="PIF1"/>
    <property type="match status" value="1"/>
</dbReference>
<comment type="catalytic activity">
    <reaction evidence="6">
        <text>ATP + H2O = ADP + phosphate + H(+)</text>
        <dbReference type="Rhea" id="RHEA:13065"/>
        <dbReference type="ChEBI" id="CHEBI:15377"/>
        <dbReference type="ChEBI" id="CHEBI:15378"/>
        <dbReference type="ChEBI" id="CHEBI:30616"/>
        <dbReference type="ChEBI" id="CHEBI:43474"/>
        <dbReference type="ChEBI" id="CHEBI:456216"/>
        <dbReference type="EC" id="5.6.2.3"/>
    </reaction>
</comment>
<feature type="domain" description="THAP-type" evidence="8">
    <location>
        <begin position="214"/>
        <end position="299"/>
    </location>
</feature>
<feature type="domain" description="THAP-type" evidence="8">
    <location>
        <begin position="382"/>
        <end position="477"/>
    </location>
</feature>
<dbReference type="SMART" id="SM00980">
    <property type="entry name" value="THAP"/>
    <property type="match status" value="3"/>
</dbReference>
<dbReference type="SMART" id="SM00692">
    <property type="entry name" value="DM3"/>
    <property type="match status" value="2"/>
</dbReference>
<accession>A0AAE1LG20</accession>
<dbReference type="GO" id="GO:0016787">
    <property type="term" value="F:hydrolase activity"/>
    <property type="evidence" value="ECO:0007669"/>
    <property type="project" value="UniProtKB-KW"/>
</dbReference>
<evidence type="ECO:0000256" key="6">
    <source>
        <dbReference type="RuleBase" id="RU363044"/>
    </source>
</evidence>
<keyword evidence="4 5" id="KW-0238">DNA-binding</keyword>
<protein>
    <recommendedName>
        <fullName evidence="6">ATP-dependent DNA helicase</fullName>
        <ecNumber evidence="6">5.6.2.3</ecNumber>
    </recommendedName>
</protein>
<evidence type="ECO:0000259" key="8">
    <source>
        <dbReference type="PROSITE" id="PS50950"/>
    </source>
</evidence>
<keyword evidence="3" id="KW-0862">Zinc</keyword>
<keyword evidence="2 5" id="KW-0863">Zinc-finger</keyword>
<dbReference type="GO" id="GO:0003677">
    <property type="term" value="F:DNA binding"/>
    <property type="evidence" value="ECO:0007669"/>
    <property type="project" value="UniProtKB-UniRule"/>
</dbReference>
<keyword evidence="6" id="KW-0233">DNA recombination</keyword>
<keyword evidence="1" id="KW-0479">Metal-binding</keyword>
<dbReference type="Pfam" id="PF14214">
    <property type="entry name" value="Helitron_like_N"/>
    <property type="match status" value="1"/>
</dbReference>
<dbReference type="InterPro" id="IPR046700">
    <property type="entry name" value="DUF6570"/>
</dbReference>
<evidence type="ECO:0000256" key="7">
    <source>
        <dbReference type="SAM" id="MobiDB-lite"/>
    </source>
</evidence>
<evidence type="ECO:0000313" key="10">
    <source>
        <dbReference type="Proteomes" id="UP001219518"/>
    </source>
</evidence>
<dbReference type="SUPFAM" id="SSF52540">
    <property type="entry name" value="P-loop containing nucleoside triphosphate hydrolases"/>
    <property type="match status" value="1"/>
</dbReference>
<dbReference type="GO" id="GO:0006310">
    <property type="term" value="P:DNA recombination"/>
    <property type="evidence" value="ECO:0007669"/>
    <property type="project" value="UniProtKB-KW"/>
</dbReference>
<dbReference type="GO" id="GO:0000723">
    <property type="term" value="P:telomere maintenance"/>
    <property type="evidence" value="ECO:0007669"/>
    <property type="project" value="InterPro"/>
</dbReference>
<dbReference type="Gene3D" id="3.40.50.300">
    <property type="entry name" value="P-loop containing nucleotide triphosphate hydrolases"/>
    <property type="match status" value="1"/>
</dbReference>
<keyword evidence="6 9" id="KW-0347">Helicase</keyword>
<dbReference type="GO" id="GO:0006281">
    <property type="term" value="P:DNA repair"/>
    <property type="evidence" value="ECO:0007669"/>
    <property type="project" value="UniProtKB-KW"/>
</dbReference>
<dbReference type="Pfam" id="PF05485">
    <property type="entry name" value="THAP"/>
    <property type="match status" value="3"/>
</dbReference>
<evidence type="ECO:0000256" key="1">
    <source>
        <dbReference type="ARBA" id="ARBA00022723"/>
    </source>
</evidence>
<dbReference type="GO" id="GO:0008270">
    <property type="term" value="F:zinc ion binding"/>
    <property type="evidence" value="ECO:0007669"/>
    <property type="project" value="UniProtKB-KW"/>
</dbReference>
<keyword evidence="6" id="KW-0067">ATP-binding</keyword>
<keyword evidence="6" id="KW-0547">Nucleotide-binding</keyword>
<sequence>MLSSISKKRKANGAAGGDSKVRKTDGVSDVGNGTGTVAATESVQVCSSGDTDDVDLRHKKLSWRRCCFKACLLSRCSKGTLHSFPKGEENLTRCKEWIKNSGNSELLAASRDCLSRKFVCGSHFANDSYVNRKIGRLKRDAVPTENLCDVFVDTQIANYQLSQESCTSTQEIVESNILGVSDVGNGTGTVAATESVQVCGSADTKDVDLRHKKLSWRRCCFKACLLSSCSKGTLHSFPKGEENLTRCKEWIKNSGNSELLAASRDCLSRKFVCGSHFANDSYVNRKIGRLKRDAVPTENLCDVFVDTQIANCQLSQESCTSNEGIVENNIPGNVANLHDMQNISDGSRNQCSSEGMCCDDGVESSYASLNVISESRVTLVPMAKSSWRKCCFNGCAGDCTNRTLHTFPRIFCNGHLNVNNLKRCGEWIQASGNESLLTVPSSDLYNRYFVCSFHFSKDKYFNGRSKKIRIDAVPTENIVGMLSSNVMTKFPVWDCNVINSDIVDENVGTGGVLNRSVTPNYDGYQQKFEDHMKSGVWSTCEQCKERFLHRGKRKKKCIHKSDVCKSLSCENGMDPGTVPDVLSGLTYVEEQLIARIHPVVSLFKIKGHQFGYSGNVINFPQKVENFAKVLPHKVTDLASVVTVRTNSSITSKDFHVRGAKVLEALKWLKCNNKYYHDIEISLENISILPVDGNVFDEIRSMQSSSLNEDDDSQDADGEIENNVVETNVPCVAVPTQNDSIRSVLDWPELGCVPINEFKSDGYIAQAFPCLYPTGEGDLRSPRDIIIKPSTYFKHMIRYHDERFAKHPRYRFFALNSMMRWTALSDGNMFVEQNPEYGSMTVKELKDKLKVDSKVLSKIMFHGRNIRGTKAFWRARSKELVEMVEQLKLPTLFFTLSAADLHWPELFAILSPDEDQITMTEGRRRQLIQENPVIVDTFFLDRVESFIDLVLRPKFNVKDFWFRIEYQHRGSPHVHGVLWLSDAPDVLKLNSMSSEELEEIVKYYDNLICTIHPDVNCPPAVLHPCRTFLSEAVNMRTDLAELLNKVQRHSCSSSYCIRKNKKTGVTECRFKFPFEMETVSQLKLNESGSYELLTARNDELLNKYNKYIIQSWRANMDISPCLSKEALLSYLTKYVTKSEVKSRHLEETMKVVFDRTSDDKAAKEAVQKLFIQTCCERDYSAQEVCHLIMGLKLVSSGGRDFVSVRTSNDEKWTRLSKKSGQVQQSFVDKYRCRSDELHAMCLWEAAQKVYLPSGKRRTKNAIVLVYPKLRRRSNDLNKEEWYRQQVLLYVPWKHDEKMFEAEGSWEELYDKYKNEIVKFCGDFDVGPVECDAEYEEIVNESDRTLCAVEDYMSVSAMAPGSILQSVDLGDREIDVMYDWNANCIVKDRSVTSVRSLQQFIYMSKKSAESCSESVSVMPNVTFNEEQTEVLRIVEKQIQFLKDGGGTAVKNFPKQVIVQGKAGTGKSLVIHAMQGLINSALGDGTVLLVAPTGVAAVGIGGATIHSKLHISQSNEFHPMRGSSARKFINEMEKVKFLVVDEYSMIGLNLLGMMERRCREGKGSEDMFGGLFVYLFGDIKQLNPVLDTALYDVPRPYMEVALHGKVAFESFDGAVVLSAVMRQKDNKFKQLLDNVGSGKVTIEDYRWPHTQRGLAWLVWPGLAGRAGRVRTPAQRSAMRVRRK</sequence>